<protein>
    <submittedName>
        <fullName evidence="1">Uncharacterized protein</fullName>
    </submittedName>
</protein>
<dbReference type="Proteomes" id="UP000674084">
    <property type="component" value="Unassembled WGS sequence"/>
</dbReference>
<evidence type="ECO:0000313" key="2">
    <source>
        <dbReference type="Proteomes" id="UP000674084"/>
    </source>
</evidence>
<proteinExistence type="predicted"/>
<accession>A0ABS5DQT2</accession>
<evidence type="ECO:0000313" key="1">
    <source>
        <dbReference type="EMBL" id="MBQ0928664.1"/>
    </source>
</evidence>
<keyword evidence="2" id="KW-1185">Reference proteome</keyword>
<dbReference type="EMBL" id="JAGPXE010000022">
    <property type="protein sequence ID" value="MBQ0928664.1"/>
    <property type="molecule type" value="Genomic_DNA"/>
</dbReference>
<sequence>MQGFLLGAVNLGPVLPAYLQTFERNAQRYIDGLSLFFAVVIGERIVQMWLQGVLTEYRIWLGSTIALVTLLDLAMGRSSAAASPLTSAGWMPSSPCCCWPPRRICYGKPSRSC</sequence>
<comment type="caution">
    <text evidence="1">The sequence shown here is derived from an EMBL/GenBank/DDBJ whole genome shotgun (WGS) entry which is preliminary data.</text>
</comment>
<reference evidence="1 2" key="1">
    <citation type="submission" date="2021-04" db="EMBL/GenBank/DDBJ databases">
        <title>Whole-genome sequencing of Saccharopolyspora endophytica KCTC 19397.</title>
        <authorList>
            <person name="Ay H."/>
            <person name="Saygin H."/>
            <person name="Sahin N."/>
        </authorList>
    </citation>
    <scope>NUCLEOTIDE SEQUENCE [LARGE SCALE GENOMIC DNA]</scope>
    <source>
        <strain evidence="1 2">KCTC 19397</strain>
    </source>
</reference>
<dbReference type="RefSeq" id="WP_210973669.1">
    <property type="nucleotide sequence ID" value="NZ_JAGPXE010000022.1"/>
</dbReference>
<organism evidence="1 2">
    <name type="scientific">Saccharopolyspora endophytica</name>
    <dbReference type="NCBI Taxonomy" id="543886"/>
    <lineage>
        <taxon>Bacteria</taxon>
        <taxon>Bacillati</taxon>
        <taxon>Actinomycetota</taxon>
        <taxon>Actinomycetes</taxon>
        <taxon>Pseudonocardiales</taxon>
        <taxon>Pseudonocardiaceae</taxon>
        <taxon>Saccharopolyspora</taxon>
    </lineage>
</organism>
<name>A0ABS5DQT2_9PSEU</name>
<gene>
    <name evidence="1" type="ORF">KBO27_32365</name>
</gene>